<dbReference type="EMBL" id="MK072001">
    <property type="protein sequence ID" value="AYV76930.1"/>
    <property type="molecule type" value="Genomic_DNA"/>
</dbReference>
<name>A0A3G4ZPV8_9VIRU</name>
<evidence type="ECO:0000313" key="1">
    <source>
        <dbReference type="EMBL" id="AYV76930.1"/>
    </source>
</evidence>
<accession>A0A3G4ZPV8</accession>
<organism evidence="1">
    <name type="scientific">Barrevirus sp</name>
    <dbReference type="NCBI Taxonomy" id="2487763"/>
    <lineage>
        <taxon>Viruses</taxon>
        <taxon>Varidnaviria</taxon>
        <taxon>Bamfordvirae</taxon>
        <taxon>Nucleocytoviricota</taxon>
        <taxon>Megaviricetes</taxon>
        <taxon>Imitervirales</taxon>
        <taxon>Mimiviridae</taxon>
        <taxon>Klosneuvirinae</taxon>
    </lineage>
</organism>
<sequence>MHPSVIFRLNVYNLYTKGSIIWTHPVLALNGIICKKPENINDITTFTFPHYKTGEIMRADTDEFFCYDGNKKKPNWGSLHSYIEGLAKEWTAVPYVINEEPDRININL</sequence>
<reference evidence="1" key="1">
    <citation type="submission" date="2018-10" db="EMBL/GenBank/DDBJ databases">
        <title>Hidden diversity of soil giant viruses.</title>
        <authorList>
            <person name="Schulz F."/>
            <person name="Alteio L."/>
            <person name="Goudeau D."/>
            <person name="Ryan E.M."/>
            <person name="Malmstrom R.R."/>
            <person name="Blanchard J."/>
            <person name="Woyke T."/>
        </authorList>
    </citation>
    <scope>NUCLEOTIDE SEQUENCE</scope>
    <source>
        <strain evidence="1">BAV1</strain>
    </source>
</reference>
<proteinExistence type="predicted"/>
<gene>
    <name evidence="1" type="ORF">Barrevirus4_14</name>
</gene>
<protein>
    <submittedName>
        <fullName evidence="1">Uncharacterized protein</fullName>
    </submittedName>
</protein>